<feature type="compositionally biased region" description="Basic and acidic residues" evidence="11">
    <location>
        <begin position="370"/>
        <end position="379"/>
    </location>
</feature>
<dbReference type="SUPFAM" id="SSF48726">
    <property type="entry name" value="Immunoglobulin"/>
    <property type="match status" value="3"/>
</dbReference>
<feature type="compositionally biased region" description="Polar residues" evidence="11">
    <location>
        <begin position="444"/>
        <end position="463"/>
    </location>
</feature>
<keyword evidence="9" id="KW-0325">Glycoprotein</keyword>
<protein>
    <submittedName>
        <fullName evidence="15">Leukocyte immunoglobulin-like receptor subfamily B member 4</fullName>
    </submittedName>
</protein>
<dbReference type="InterPro" id="IPR036179">
    <property type="entry name" value="Ig-like_dom_sf"/>
</dbReference>
<reference evidence="15" key="1">
    <citation type="submission" date="2025-08" db="UniProtKB">
        <authorList>
            <consortium name="RefSeq"/>
        </authorList>
    </citation>
    <scope>IDENTIFICATION</scope>
</reference>
<keyword evidence="8" id="KW-1015">Disulfide bond</keyword>
<keyword evidence="6 12" id="KW-1133">Transmembrane helix</keyword>
<evidence type="ECO:0000256" key="7">
    <source>
        <dbReference type="ARBA" id="ARBA00023136"/>
    </source>
</evidence>
<accession>A0A3Q0DR93</accession>
<evidence type="ECO:0000256" key="6">
    <source>
        <dbReference type="ARBA" id="ARBA00022989"/>
    </source>
</evidence>
<evidence type="ECO:0000313" key="14">
    <source>
        <dbReference type="Proteomes" id="UP000189704"/>
    </source>
</evidence>
<evidence type="ECO:0000256" key="9">
    <source>
        <dbReference type="ARBA" id="ARBA00023180"/>
    </source>
</evidence>
<evidence type="ECO:0000256" key="2">
    <source>
        <dbReference type="ARBA" id="ARBA00022475"/>
    </source>
</evidence>
<dbReference type="GO" id="GO:0032396">
    <property type="term" value="F:inhibitory MHC class I receptor activity"/>
    <property type="evidence" value="ECO:0007669"/>
    <property type="project" value="TreeGrafter"/>
</dbReference>
<dbReference type="GeneID" id="103252845"/>
<keyword evidence="4 13" id="KW-0732">Signal</keyword>
<dbReference type="InterPro" id="IPR050412">
    <property type="entry name" value="Ig-like_Receptors_ImmuneReg"/>
</dbReference>
<keyword evidence="2" id="KW-1003">Cell membrane</keyword>
<feature type="region of interest" description="Disordered" evidence="11">
    <location>
        <begin position="444"/>
        <end position="464"/>
    </location>
</feature>
<feature type="signal peptide" evidence="13">
    <location>
        <begin position="1"/>
        <end position="23"/>
    </location>
</feature>
<proteinExistence type="predicted"/>
<evidence type="ECO:0000256" key="8">
    <source>
        <dbReference type="ARBA" id="ARBA00023157"/>
    </source>
</evidence>
<keyword evidence="3 12" id="KW-0812">Transmembrane</keyword>
<dbReference type="PANTHER" id="PTHR11738">
    <property type="entry name" value="MHC CLASS I NK CELL RECEPTOR"/>
    <property type="match status" value="1"/>
</dbReference>
<dbReference type="Pfam" id="PF13895">
    <property type="entry name" value="Ig_2"/>
    <property type="match status" value="1"/>
</dbReference>
<evidence type="ECO:0000256" key="1">
    <source>
        <dbReference type="ARBA" id="ARBA00004162"/>
    </source>
</evidence>
<keyword evidence="5" id="KW-0677">Repeat</keyword>
<dbReference type="GO" id="GO:0002764">
    <property type="term" value="P:immune response-regulating signaling pathway"/>
    <property type="evidence" value="ECO:0007669"/>
    <property type="project" value="TreeGrafter"/>
</dbReference>
<keyword evidence="10" id="KW-0393">Immunoglobulin domain</keyword>
<comment type="subcellular location">
    <subcellularLocation>
        <location evidence="1">Cell membrane</location>
        <topology evidence="1">Single-pass membrane protein</topology>
    </subcellularLocation>
</comment>
<dbReference type="AlphaFoldDB" id="A0A3Q0DR93"/>
<feature type="compositionally biased region" description="Basic and acidic residues" evidence="11">
    <location>
        <begin position="354"/>
        <end position="363"/>
    </location>
</feature>
<keyword evidence="7 12" id="KW-0472">Membrane</keyword>
<evidence type="ECO:0000256" key="11">
    <source>
        <dbReference type="SAM" id="MobiDB-lite"/>
    </source>
</evidence>
<dbReference type="Proteomes" id="UP000189704">
    <property type="component" value="Unplaced"/>
</dbReference>
<feature type="transmembrane region" description="Helical" evidence="12">
    <location>
        <begin position="324"/>
        <end position="344"/>
    </location>
</feature>
<sequence length="473" mass="52655">MILTLTALLCLGLSLGPRTQVQAGTIPKPTFWAEPGSVISWGDPVTMWCQGSLETQKYCLNKEGSSLPREIQSTQEPGNKGKFYISYMTDKYAGRYHCYYGSSGSKSDLSDTLELVVTGAYRKPTISALPSPVITSGGNVTLLCRTSGVFGKFILIEEGEYTHARTLDSQRHPTGQFQALFPVGPMTPSHRWTFRCYGYYRNTPQVWSEPSDPLNILIIGVLSMSPVNSFHGRIYRCYGSNSTSFYLFSNSSSPLELVREGGSKGQSVRRVFIYGGQGANMVLLRHVHPFFSPGVQNIPDPPGDHSSLLTGLISTAGLERYMEILIGVSVAMVLLLFLFLFFFLRHHHQRKHKTSDAALKETQPEDWVELESRSPHDEDPQGVMCPQVNLSRLRRGVTSPSSVLSGEFLHIKDRQAEEDRRRDSQTAVSEDPHEVTYAQLHSLTLRQRTTEPSLSQEGDSTAEPSVYATLAIY</sequence>
<dbReference type="KEGG" id="csyr:103252845"/>
<name>A0A3Q0DR93_CARSF</name>
<feature type="region of interest" description="Disordered" evidence="11">
    <location>
        <begin position="353"/>
        <end position="384"/>
    </location>
</feature>
<evidence type="ECO:0000256" key="13">
    <source>
        <dbReference type="SAM" id="SignalP"/>
    </source>
</evidence>
<evidence type="ECO:0000256" key="10">
    <source>
        <dbReference type="ARBA" id="ARBA00023319"/>
    </source>
</evidence>
<evidence type="ECO:0000313" key="15">
    <source>
        <dbReference type="RefSeq" id="XP_021564997.1"/>
    </source>
</evidence>
<dbReference type="FunFam" id="2.60.40.10:FF:000049">
    <property type="entry name" value="Leukocyte immunoglobulin-like receptor subfamily B member 1"/>
    <property type="match status" value="2"/>
</dbReference>
<evidence type="ECO:0000256" key="12">
    <source>
        <dbReference type="SAM" id="Phobius"/>
    </source>
</evidence>
<feature type="chain" id="PRO_5018072038" evidence="13">
    <location>
        <begin position="24"/>
        <end position="473"/>
    </location>
</feature>
<dbReference type="InterPro" id="IPR013783">
    <property type="entry name" value="Ig-like_fold"/>
</dbReference>
<organism evidence="14 15">
    <name type="scientific">Carlito syrichta</name>
    <name type="common">Philippine tarsier</name>
    <name type="synonym">Tarsius syrichta</name>
    <dbReference type="NCBI Taxonomy" id="1868482"/>
    <lineage>
        <taxon>Eukaryota</taxon>
        <taxon>Metazoa</taxon>
        <taxon>Chordata</taxon>
        <taxon>Craniata</taxon>
        <taxon>Vertebrata</taxon>
        <taxon>Euteleostomi</taxon>
        <taxon>Mammalia</taxon>
        <taxon>Eutheria</taxon>
        <taxon>Euarchontoglires</taxon>
        <taxon>Primates</taxon>
        <taxon>Haplorrhini</taxon>
        <taxon>Tarsiiformes</taxon>
        <taxon>Tarsiidae</taxon>
        <taxon>Carlito</taxon>
    </lineage>
</organism>
<dbReference type="PANTHER" id="PTHR11738:SF179">
    <property type="entry name" value="LEUKOCYTE IMMUNOGLOBULIN-LIKE RECEPTOR SUBFAMILY A MEMBER 5"/>
    <property type="match status" value="1"/>
</dbReference>
<evidence type="ECO:0000256" key="5">
    <source>
        <dbReference type="ARBA" id="ARBA00022737"/>
    </source>
</evidence>
<keyword evidence="14" id="KW-1185">Reference proteome</keyword>
<dbReference type="GO" id="GO:0005886">
    <property type="term" value="C:plasma membrane"/>
    <property type="evidence" value="ECO:0007669"/>
    <property type="project" value="UniProtKB-SubCell"/>
</dbReference>
<dbReference type="GO" id="GO:0019221">
    <property type="term" value="P:cytokine-mediated signaling pathway"/>
    <property type="evidence" value="ECO:0007669"/>
    <property type="project" value="TreeGrafter"/>
</dbReference>
<dbReference type="OrthoDB" id="9629903at2759"/>
<evidence type="ECO:0000256" key="4">
    <source>
        <dbReference type="ARBA" id="ARBA00022729"/>
    </source>
</evidence>
<dbReference type="RefSeq" id="XP_021564997.1">
    <property type="nucleotide sequence ID" value="XM_021709322.1"/>
</dbReference>
<gene>
    <name evidence="15" type="primary">LOC103252845</name>
</gene>
<dbReference type="Gene3D" id="2.60.40.10">
    <property type="entry name" value="Immunoglobulins"/>
    <property type="match status" value="3"/>
</dbReference>
<evidence type="ECO:0000256" key="3">
    <source>
        <dbReference type="ARBA" id="ARBA00022692"/>
    </source>
</evidence>